<dbReference type="Proteomes" id="UP001215598">
    <property type="component" value="Unassembled WGS sequence"/>
</dbReference>
<organism evidence="1 2">
    <name type="scientific">Mycena metata</name>
    <dbReference type="NCBI Taxonomy" id="1033252"/>
    <lineage>
        <taxon>Eukaryota</taxon>
        <taxon>Fungi</taxon>
        <taxon>Dikarya</taxon>
        <taxon>Basidiomycota</taxon>
        <taxon>Agaricomycotina</taxon>
        <taxon>Agaricomycetes</taxon>
        <taxon>Agaricomycetidae</taxon>
        <taxon>Agaricales</taxon>
        <taxon>Marasmiineae</taxon>
        <taxon>Mycenaceae</taxon>
        <taxon>Mycena</taxon>
    </lineage>
</organism>
<comment type="caution">
    <text evidence="1">The sequence shown here is derived from an EMBL/GenBank/DDBJ whole genome shotgun (WGS) entry which is preliminary data.</text>
</comment>
<keyword evidence="2" id="KW-1185">Reference proteome</keyword>
<gene>
    <name evidence="1" type="ORF">B0H16DRAFT_1484091</name>
</gene>
<proteinExistence type="predicted"/>
<accession>A0AAD7GL36</accession>
<dbReference type="AlphaFoldDB" id="A0AAD7GL36"/>
<name>A0AAD7GL36_9AGAR</name>
<protein>
    <submittedName>
        <fullName evidence="1">Uncharacterized protein</fullName>
    </submittedName>
</protein>
<evidence type="ECO:0000313" key="1">
    <source>
        <dbReference type="EMBL" id="KAJ7699817.1"/>
    </source>
</evidence>
<sequence length="197" mass="22050">MSASKERNSRAPIIVPTTASGELTTAQEDLLLAHNYFKRIGRRQSIHEYAIHRHLKVKTKDSLARVISTFEDLHRAEMLTPPPLLADNIGFDAKGAVTRGRALAFGEGTVEAERAWAYGYTDAESPEHPWAIMRGQRRDVLEDTGTHHTNLNALATVDDATPDFKPFSDAAEAERTFQDIETAARRLRPEHKCQFAD</sequence>
<dbReference type="EMBL" id="JARKIB010000565">
    <property type="protein sequence ID" value="KAJ7699817.1"/>
    <property type="molecule type" value="Genomic_DNA"/>
</dbReference>
<evidence type="ECO:0000313" key="2">
    <source>
        <dbReference type="Proteomes" id="UP001215598"/>
    </source>
</evidence>
<reference evidence="1" key="1">
    <citation type="submission" date="2023-03" db="EMBL/GenBank/DDBJ databases">
        <title>Massive genome expansion in bonnet fungi (Mycena s.s.) driven by repeated elements and novel gene families across ecological guilds.</title>
        <authorList>
            <consortium name="Lawrence Berkeley National Laboratory"/>
            <person name="Harder C.B."/>
            <person name="Miyauchi S."/>
            <person name="Viragh M."/>
            <person name="Kuo A."/>
            <person name="Thoen E."/>
            <person name="Andreopoulos B."/>
            <person name="Lu D."/>
            <person name="Skrede I."/>
            <person name="Drula E."/>
            <person name="Henrissat B."/>
            <person name="Morin E."/>
            <person name="Kohler A."/>
            <person name="Barry K."/>
            <person name="LaButti K."/>
            <person name="Morin E."/>
            <person name="Salamov A."/>
            <person name="Lipzen A."/>
            <person name="Mereny Z."/>
            <person name="Hegedus B."/>
            <person name="Baldrian P."/>
            <person name="Stursova M."/>
            <person name="Weitz H."/>
            <person name="Taylor A."/>
            <person name="Grigoriev I.V."/>
            <person name="Nagy L.G."/>
            <person name="Martin F."/>
            <person name="Kauserud H."/>
        </authorList>
    </citation>
    <scope>NUCLEOTIDE SEQUENCE</scope>
    <source>
        <strain evidence="1">CBHHK182m</strain>
    </source>
</reference>